<dbReference type="RefSeq" id="WP_227701823.1">
    <property type="nucleotide sequence ID" value="NZ_CP123000.1"/>
</dbReference>
<reference evidence="2 3" key="1">
    <citation type="submission" date="2023-04" db="EMBL/GenBank/DDBJ databases">
        <title>Neorhizobium petrolearium OS53, complete genome.</title>
        <authorList>
            <person name="Yu T."/>
        </authorList>
    </citation>
    <scope>NUCLEOTIDE SEQUENCE [LARGE SCALE GENOMIC DNA]</scope>
    <source>
        <strain evidence="2 3">OS53</strain>
    </source>
</reference>
<proteinExistence type="predicted"/>
<sequence length="63" mass="6929">MKTYDVIRQHYGDRQYMPGETREASPSDVKHLVDAGVLKEAKTKAETAPANKAEKAAPKNKSA</sequence>
<gene>
    <name evidence="2" type="ORF">QEO92_00750</name>
</gene>
<name>A0ABY8M2R3_9HYPH</name>
<accession>A0ABY8M2R3</accession>
<dbReference type="Proteomes" id="UP001227095">
    <property type="component" value="Chromosome"/>
</dbReference>
<organism evidence="2 3">
    <name type="scientific">Neorhizobium petrolearium</name>
    <dbReference type="NCBI Taxonomy" id="515361"/>
    <lineage>
        <taxon>Bacteria</taxon>
        <taxon>Pseudomonadati</taxon>
        <taxon>Pseudomonadota</taxon>
        <taxon>Alphaproteobacteria</taxon>
        <taxon>Hyphomicrobiales</taxon>
        <taxon>Rhizobiaceae</taxon>
        <taxon>Rhizobium/Agrobacterium group</taxon>
        <taxon>Neorhizobium</taxon>
    </lineage>
</organism>
<protein>
    <submittedName>
        <fullName evidence="2">Uncharacterized protein</fullName>
    </submittedName>
</protein>
<evidence type="ECO:0000256" key="1">
    <source>
        <dbReference type="SAM" id="MobiDB-lite"/>
    </source>
</evidence>
<dbReference type="EMBL" id="CP123000">
    <property type="protein sequence ID" value="WGI68663.1"/>
    <property type="molecule type" value="Genomic_DNA"/>
</dbReference>
<feature type="region of interest" description="Disordered" evidence="1">
    <location>
        <begin position="40"/>
        <end position="63"/>
    </location>
</feature>
<evidence type="ECO:0000313" key="3">
    <source>
        <dbReference type="Proteomes" id="UP001227095"/>
    </source>
</evidence>
<evidence type="ECO:0000313" key="2">
    <source>
        <dbReference type="EMBL" id="WGI68663.1"/>
    </source>
</evidence>
<keyword evidence="3" id="KW-1185">Reference proteome</keyword>